<keyword evidence="2" id="KW-1185">Reference proteome</keyword>
<name>A0AAW0F0R5_9TRYP</name>
<gene>
    <name evidence="1" type="ORF">NESM_000069400</name>
</gene>
<sequence>MADILSSPCWVKADDFAGAAFPNMYNLFVDRRDQHGGPFMRNKLNISSSNFHVAAVDPVEMPALSPTAPAPPATTAAAEATATPPPSSAKMFPYMVAVPFTVSAEVCDAAPGGAVPCMADGATSLLMDMVTSFHVMLACFPAMHGHVSLSIQANHMTPLQCGRTYLAISRIDKMGRRIVYTSVDYVEPQLQPVHDTTDAAPAMNTTAELLTAMKSATVLANLKHVKSILSSGV</sequence>
<dbReference type="Gene3D" id="3.10.129.10">
    <property type="entry name" value="Hotdog Thioesterase"/>
    <property type="match status" value="1"/>
</dbReference>
<protein>
    <recommendedName>
        <fullName evidence="3">Thioesterase domain-containing protein</fullName>
    </recommendedName>
</protein>
<evidence type="ECO:0000313" key="2">
    <source>
        <dbReference type="Proteomes" id="UP001430356"/>
    </source>
</evidence>
<evidence type="ECO:0008006" key="3">
    <source>
        <dbReference type="Google" id="ProtNLM"/>
    </source>
</evidence>
<comment type="caution">
    <text evidence="1">The sequence shown here is derived from an EMBL/GenBank/DDBJ whole genome shotgun (WGS) entry which is preliminary data.</text>
</comment>
<proteinExistence type="predicted"/>
<evidence type="ECO:0000313" key="1">
    <source>
        <dbReference type="EMBL" id="KAK7200185.1"/>
    </source>
</evidence>
<dbReference type="EMBL" id="JAECZO010000004">
    <property type="protein sequence ID" value="KAK7200185.1"/>
    <property type="molecule type" value="Genomic_DNA"/>
</dbReference>
<dbReference type="AlphaFoldDB" id="A0AAW0F0R5"/>
<dbReference type="Proteomes" id="UP001430356">
    <property type="component" value="Unassembled WGS sequence"/>
</dbReference>
<dbReference type="InterPro" id="IPR029069">
    <property type="entry name" value="HotDog_dom_sf"/>
</dbReference>
<accession>A0AAW0F0R5</accession>
<reference evidence="1 2" key="1">
    <citation type="journal article" date="2021" name="MBio">
        <title>A New Model Trypanosomatid, Novymonas esmeraldas: Genomic Perception of Its 'Candidatus Pandoraea novymonadis' Endosymbiont.</title>
        <authorList>
            <person name="Zakharova A."/>
            <person name="Saura A."/>
            <person name="Butenko A."/>
            <person name="Podesvova L."/>
            <person name="Warmusova S."/>
            <person name="Kostygov A.Y."/>
            <person name="Nenarokova A."/>
            <person name="Lukes J."/>
            <person name="Opperdoes F.R."/>
            <person name="Yurchenko V."/>
        </authorList>
    </citation>
    <scope>NUCLEOTIDE SEQUENCE [LARGE SCALE GENOMIC DNA]</scope>
    <source>
        <strain evidence="1 2">E262AT.01</strain>
    </source>
</reference>
<dbReference type="SUPFAM" id="SSF54637">
    <property type="entry name" value="Thioesterase/thiol ester dehydrase-isomerase"/>
    <property type="match status" value="1"/>
</dbReference>
<organism evidence="1 2">
    <name type="scientific">Novymonas esmeraldas</name>
    <dbReference type="NCBI Taxonomy" id="1808958"/>
    <lineage>
        <taxon>Eukaryota</taxon>
        <taxon>Discoba</taxon>
        <taxon>Euglenozoa</taxon>
        <taxon>Kinetoplastea</taxon>
        <taxon>Metakinetoplastina</taxon>
        <taxon>Trypanosomatida</taxon>
        <taxon>Trypanosomatidae</taxon>
        <taxon>Novymonas</taxon>
    </lineage>
</organism>